<dbReference type="InterPro" id="IPR000601">
    <property type="entry name" value="PKD_dom"/>
</dbReference>
<evidence type="ECO:0000256" key="2">
    <source>
        <dbReference type="SAM" id="SignalP"/>
    </source>
</evidence>
<reference evidence="4" key="1">
    <citation type="submission" date="2022-12" db="EMBL/GenBank/DDBJ databases">
        <title>Paraconexibacter alkalitolerans sp. nov. and Baekduia alba sp. nov., isolated from soil and emended description of the genera Paraconexibacter (Chun et al., 2020) and Baekduia (An et al., 2020).</title>
        <authorList>
            <person name="Vieira S."/>
            <person name="Huber K.J."/>
            <person name="Geppert A."/>
            <person name="Wolf J."/>
            <person name="Neumann-Schaal M."/>
            <person name="Muesken M."/>
            <person name="Overmann J."/>
        </authorList>
    </citation>
    <scope>NUCLEOTIDE SEQUENCE</scope>
    <source>
        <strain evidence="4">AEG42_29</strain>
    </source>
</reference>
<proteinExistence type="predicted"/>
<dbReference type="KEGG" id="parq:DSM112329_02138"/>
<accession>A0AAU7AVA5</accession>
<dbReference type="InterPro" id="IPR035986">
    <property type="entry name" value="PKD_dom_sf"/>
</dbReference>
<protein>
    <recommendedName>
        <fullName evidence="3">PKD domain-containing protein</fullName>
    </recommendedName>
</protein>
<feature type="region of interest" description="Disordered" evidence="1">
    <location>
        <begin position="551"/>
        <end position="572"/>
    </location>
</feature>
<dbReference type="PROSITE" id="PS50093">
    <property type="entry name" value="PKD"/>
    <property type="match status" value="1"/>
</dbReference>
<evidence type="ECO:0000256" key="1">
    <source>
        <dbReference type="SAM" id="MobiDB-lite"/>
    </source>
</evidence>
<dbReference type="Gene3D" id="2.60.40.10">
    <property type="entry name" value="Immunoglobulins"/>
    <property type="match status" value="1"/>
</dbReference>
<dbReference type="AlphaFoldDB" id="A0AAU7AVA5"/>
<feature type="signal peptide" evidence="2">
    <location>
        <begin position="1"/>
        <end position="24"/>
    </location>
</feature>
<dbReference type="CDD" id="cd00146">
    <property type="entry name" value="PKD"/>
    <property type="match status" value="1"/>
</dbReference>
<feature type="chain" id="PRO_5043772673" description="PKD domain-containing protein" evidence="2">
    <location>
        <begin position="25"/>
        <end position="636"/>
    </location>
</feature>
<name>A0AAU7AVA5_9ACTN</name>
<evidence type="ECO:0000313" key="4">
    <source>
        <dbReference type="EMBL" id="XAY05290.1"/>
    </source>
</evidence>
<feature type="domain" description="PKD" evidence="3">
    <location>
        <begin position="580"/>
        <end position="632"/>
    </location>
</feature>
<gene>
    <name evidence="4" type="ORF">DSM112329_02138</name>
</gene>
<dbReference type="InterPro" id="IPR013783">
    <property type="entry name" value="Ig-like_fold"/>
</dbReference>
<organism evidence="4">
    <name type="scientific">Paraconexibacter sp. AEG42_29</name>
    <dbReference type="NCBI Taxonomy" id="2997339"/>
    <lineage>
        <taxon>Bacteria</taxon>
        <taxon>Bacillati</taxon>
        <taxon>Actinomycetota</taxon>
        <taxon>Thermoleophilia</taxon>
        <taxon>Solirubrobacterales</taxon>
        <taxon>Paraconexibacteraceae</taxon>
        <taxon>Paraconexibacter</taxon>
    </lineage>
</organism>
<sequence length="636" mass="66431">MRLRTLLIPFATTALLTGAGPAHAAFFKAEAIDSGAGIKSVKDLDVARDSTGAVAYVKTVGLVDHVFVSRMVNGVFQSPEQVDAGLTAAGSVPVAAASDGGRVAVAYISGGALYAAVRPNATSGFTAPQQLSGQASDPSIDMSINGVAYISFTENGSSANVRAARLDAGASSFNVLPDALDINVPEDAGVGGGRSDIAVSADGTAVVVFGESGRVFGRRVFEGRISTAPQDLTVDALEGHAGNTGSATDPHIDIEDDSSFAWVSFRQSFDDNLPHTVTRRLVGSAFEPAVLTDGLGFGGDQSATVSIEMNGRGEGLATTGSAAQSAQVAVLHDDKLFPATRINQANNVPPRPRGDLAENNDGYVAWMQGATAATATVQAAFYDVVLDKRTVPGPTVQTEISSTDFGPVDISGGLDVAVDRVGDMVAVFVQGTGDGRRLVYGGFDRQPGVFTTSTTPRFRNIRKPQLAWSTSFDLWSPLTYEVQVDGVVVGQTTGATRLPLKTPLVDGVHPWKVTVSDRRGQKRDTTNVGQIRVDTTPPALSFRVDGVRSTGRTQTVRVTTTDPKAPAGTSGSGVARVVVDFGDGSRRQTSRKAQHAYRKGGTYTVRVSSTDAAGNATVVRKSVTVKTPKKTKKKKK</sequence>
<dbReference type="RefSeq" id="WP_354701802.1">
    <property type="nucleotide sequence ID" value="NZ_CP114014.1"/>
</dbReference>
<dbReference type="GO" id="GO:0005975">
    <property type="term" value="P:carbohydrate metabolic process"/>
    <property type="evidence" value="ECO:0007669"/>
    <property type="project" value="UniProtKB-ARBA"/>
</dbReference>
<dbReference type="Pfam" id="PF18911">
    <property type="entry name" value="PKD_4"/>
    <property type="match status" value="1"/>
</dbReference>
<feature type="compositionally biased region" description="Low complexity" evidence="1">
    <location>
        <begin position="551"/>
        <end position="561"/>
    </location>
</feature>
<dbReference type="EMBL" id="CP114014">
    <property type="protein sequence ID" value="XAY05290.1"/>
    <property type="molecule type" value="Genomic_DNA"/>
</dbReference>
<evidence type="ECO:0000259" key="3">
    <source>
        <dbReference type="PROSITE" id="PS50093"/>
    </source>
</evidence>
<keyword evidence="2" id="KW-0732">Signal</keyword>
<dbReference type="SUPFAM" id="SSF49299">
    <property type="entry name" value="PKD domain"/>
    <property type="match status" value="1"/>
</dbReference>